<name>A0A562IF26_MICOL</name>
<dbReference type="EMBL" id="VLKE01000001">
    <property type="protein sequence ID" value="TWH69305.1"/>
    <property type="molecule type" value="Genomic_DNA"/>
</dbReference>
<protein>
    <submittedName>
        <fullName evidence="1">Uncharacterized protein</fullName>
    </submittedName>
</protein>
<evidence type="ECO:0000313" key="2">
    <source>
        <dbReference type="Proteomes" id="UP000319825"/>
    </source>
</evidence>
<gene>
    <name evidence="1" type="ORF">JD77_04314</name>
</gene>
<comment type="caution">
    <text evidence="1">The sequence shown here is derived from an EMBL/GenBank/DDBJ whole genome shotgun (WGS) entry which is preliminary data.</text>
</comment>
<evidence type="ECO:0000313" key="1">
    <source>
        <dbReference type="EMBL" id="TWH69305.1"/>
    </source>
</evidence>
<reference evidence="1 2" key="1">
    <citation type="submission" date="2019-07" db="EMBL/GenBank/DDBJ databases">
        <title>R&amp;d 2014.</title>
        <authorList>
            <person name="Klenk H.-P."/>
        </authorList>
    </citation>
    <scope>NUCLEOTIDE SEQUENCE [LARGE SCALE GENOMIC DNA]</scope>
    <source>
        <strain evidence="1 2">DSM 43868</strain>
    </source>
</reference>
<dbReference type="AlphaFoldDB" id="A0A562IF26"/>
<keyword evidence="2" id="KW-1185">Reference proteome</keyword>
<dbReference type="RefSeq" id="WP_281292109.1">
    <property type="nucleotide sequence ID" value="NZ_BAAATQ010000050.1"/>
</dbReference>
<organism evidence="1 2">
    <name type="scientific">Micromonospora olivasterospora</name>
    <dbReference type="NCBI Taxonomy" id="1880"/>
    <lineage>
        <taxon>Bacteria</taxon>
        <taxon>Bacillati</taxon>
        <taxon>Actinomycetota</taxon>
        <taxon>Actinomycetes</taxon>
        <taxon>Micromonosporales</taxon>
        <taxon>Micromonosporaceae</taxon>
        <taxon>Micromonospora</taxon>
    </lineage>
</organism>
<proteinExistence type="predicted"/>
<dbReference type="Proteomes" id="UP000319825">
    <property type="component" value="Unassembled WGS sequence"/>
</dbReference>
<sequence>MLHLRVIAPPDQSAAVADLLGAPTRGSPTWWCFPARPGYPGAT</sequence>
<accession>A0A562IF26</accession>